<evidence type="ECO:0000256" key="1">
    <source>
        <dbReference type="ARBA" id="ARBA00004680"/>
    </source>
</evidence>
<evidence type="ECO:0000256" key="3">
    <source>
        <dbReference type="ARBA" id="ARBA00011940"/>
    </source>
</evidence>
<evidence type="ECO:0000313" key="11">
    <source>
        <dbReference type="EMBL" id="AFQ04264.1"/>
    </source>
</evidence>
<dbReference type="PROSITE" id="PS51440">
    <property type="entry name" value="TIM_2"/>
    <property type="match status" value="1"/>
</dbReference>
<dbReference type="RefSeq" id="WP_009885602.1">
    <property type="nucleotide sequence ID" value="NC_018497.1"/>
</dbReference>
<dbReference type="CDD" id="cd00311">
    <property type="entry name" value="TIM"/>
    <property type="match status" value="1"/>
</dbReference>
<proteinExistence type="inferred from homology"/>
<evidence type="ECO:0000256" key="5">
    <source>
        <dbReference type="ARBA" id="ARBA00022432"/>
    </source>
</evidence>
<comment type="subcellular location">
    <subcellularLocation>
        <location evidence="9 10">Cytoplasm</location>
    </subcellularLocation>
</comment>
<sequence length="244" mass="27344">MRTRYLIGNWKTNKNLKDAVSFVEQFQQNKLNYNAKIGIAPVYVHLTEIKKIISDSLLLFAQDANFIESGSYTGTVSFTQLQDIGVNNSIIGHSERRKYYNETSAVINQKLFACLKASMQVVLCIGEALGQEISFLKTDLTNCLDTIDKSLIKNLVIAYEPLWAIGTGKTATPEVANQTIKTIREYINDLYDENVANNISILYGGSVDHNNIQKLAIMEQIDGFLVGKASLEIKNFLEMARVYA</sequence>
<dbReference type="InterPro" id="IPR035990">
    <property type="entry name" value="TIM_sf"/>
</dbReference>
<dbReference type="GeneID" id="99647334"/>
<feature type="active site" description="Electrophile" evidence="9">
    <location>
        <position position="93"/>
    </location>
</feature>
<evidence type="ECO:0000256" key="2">
    <source>
        <dbReference type="ARBA" id="ARBA00007422"/>
    </source>
</evidence>
<comment type="pathway">
    <text evidence="1 9 10">Carbohydrate degradation; glycolysis; D-glyceraldehyde 3-phosphate from glycerone phosphate: step 1/1.</text>
</comment>
<dbReference type="Gene3D" id="3.20.20.70">
    <property type="entry name" value="Aldolase class I"/>
    <property type="match status" value="1"/>
</dbReference>
<dbReference type="EMBL" id="CP003772">
    <property type="protein sequence ID" value="AFQ04264.1"/>
    <property type="molecule type" value="Genomic_DNA"/>
</dbReference>
<organism evidence="11 12">
    <name type="scientific">Mycoplasmoides genitalium M6320</name>
    <dbReference type="NCBI Taxonomy" id="662945"/>
    <lineage>
        <taxon>Bacteria</taxon>
        <taxon>Bacillati</taxon>
        <taxon>Mycoplasmatota</taxon>
        <taxon>Mycoplasmoidales</taxon>
        <taxon>Mycoplasmoidaceae</taxon>
        <taxon>Mycoplasmoides</taxon>
    </lineage>
</organism>
<evidence type="ECO:0000256" key="10">
    <source>
        <dbReference type="RuleBase" id="RU363013"/>
    </source>
</evidence>
<dbReference type="PANTHER" id="PTHR21139">
    <property type="entry name" value="TRIOSEPHOSPHATE ISOMERASE"/>
    <property type="match status" value="1"/>
</dbReference>
<keyword evidence="7 9" id="KW-0324">Glycolysis</keyword>
<comment type="caution">
    <text evidence="9">Lacks conserved residue(s) required for the propagation of feature annotation.</text>
</comment>
<dbReference type="EC" id="5.3.1.1" evidence="3 9"/>
<feature type="binding site" evidence="9">
    <location>
        <begin position="9"/>
        <end position="11"/>
    </location>
    <ligand>
        <name>substrate</name>
    </ligand>
</feature>
<dbReference type="InterPro" id="IPR013785">
    <property type="entry name" value="Aldolase_TIM"/>
</dbReference>
<dbReference type="AlphaFoldDB" id="A0ABC7ZJF8"/>
<protein>
    <recommendedName>
        <fullName evidence="4 9">Triosephosphate isomerase</fullName>
        <shortName evidence="9">TIM</shortName>
        <shortName evidence="9">TPI</shortName>
        <ecNumber evidence="3 9">5.3.1.1</ecNumber>
    </recommendedName>
    <alternativeName>
        <fullName evidence="9">Triose-phosphate isomerase</fullName>
    </alternativeName>
</protein>
<evidence type="ECO:0000256" key="8">
    <source>
        <dbReference type="ARBA" id="ARBA00023235"/>
    </source>
</evidence>
<dbReference type="NCBIfam" id="TIGR00419">
    <property type="entry name" value="tim"/>
    <property type="match status" value="1"/>
</dbReference>
<dbReference type="SMR" id="A0ABC7ZJF8"/>
<dbReference type="Proteomes" id="UP000005254">
    <property type="component" value="Chromosome"/>
</dbReference>
<feature type="binding site" evidence="9">
    <location>
        <position position="206"/>
    </location>
    <ligand>
        <name>substrate</name>
    </ligand>
</feature>
<dbReference type="KEGG" id="mgx:CM1_02585"/>
<name>A0ABC7ZJF8_MYCGT</name>
<comment type="function">
    <text evidence="9">Involved in the gluconeogenesis. Catalyzes stereospecifically the conversion of dihydroxyacetone phosphate (DHAP) to D-glyceraldehyde-3-phosphate (G3P).</text>
</comment>
<dbReference type="SUPFAM" id="SSF51351">
    <property type="entry name" value="Triosephosphate isomerase (TIM)"/>
    <property type="match status" value="1"/>
</dbReference>
<dbReference type="FunFam" id="3.20.20.70:FF:000016">
    <property type="entry name" value="Triosephosphate isomerase"/>
    <property type="match status" value="1"/>
</dbReference>
<evidence type="ECO:0000256" key="4">
    <source>
        <dbReference type="ARBA" id="ARBA00019397"/>
    </source>
</evidence>
<dbReference type="GO" id="GO:0006096">
    <property type="term" value="P:glycolytic process"/>
    <property type="evidence" value="ECO:0007669"/>
    <property type="project" value="UniProtKB-UniRule"/>
</dbReference>
<keyword evidence="5 9" id="KW-0312">Gluconeogenesis</keyword>
<dbReference type="HAMAP" id="MF_00147_B">
    <property type="entry name" value="TIM_B"/>
    <property type="match status" value="1"/>
</dbReference>
<dbReference type="InterPro" id="IPR022896">
    <property type="entry name" value="TrioseP_Isoase_bac/euk"/>
</dbReference>
<keyword evidence="8 9" id="KW-0413">Isomerase</keyword>
<accession>A0ABC7ZJF8</accession>
<dbReference type="Pfam" id="PF00121">
    <property type="entry name" value="TIM"/>
    <property type="match status" value="1"/>
</dbReference>
<evidence type="ECO:0000313" key="12">
    <source>
        <dbReference type="Proteomes" id="UP000005254"/>
    </source>
</evidence>
<dbReference type="PROSITE" id="PS00171">
    <property type="entry name" value="TIM_1"/>
    <property type="match status" value="1"/>
</dbReference>
<evidence type="ECO:0000256" key="7">
    <source>
        <dbReference type="ARBA" id="ARBA00023152"/>
    </source>
</evidence>
<gene>
    <name evidence="9" type="primary">tpiA</name>
    <name evidence="11" type="ORF">CM1_02585</name>
</gene>
<keyword evidence="6 9" id="KW-0963">Cytoplasm</keyword>
<dbReference type="InterPro" id="IPR020861">
    <property type="entry name" value="Triosephosphate_isomerase_AS"/>
</dbReference>
<feature type="active site" description="Proton acceptor" evidence="9">
    <location>
        <position position="160"/>
    </location>
</feature>
<comment type="similarity">
    <text evidence="2 9 10">Belongs to the triosephosphate isomerase family.</text>
</comment>
<feature type="binding site" evidence="9">
    <location>
        <position position="166"/>
    </location>
    <ligand>
        <name>substrate</name>
    </ligand>
</feature>
<reference evidence="11 12" key="1">
    <citation type="journal article" date="2012" name="J. Bacteriol.">
        <title>Draft Genome Sequences of Four Axenic Mycoplasma genitalium Strains Isolated from Denmark, Japan, and Australia.</title>
        <authorList>
            <person name="McGowin C.L."/>
            <person name="Ma L."/>
            <person name="Jensen J.S."/>
            <person name="Mancuso M.M."/>
            <person name="Hamasuna R."/>
            <person name="Adegboye D."/>
            <person name="Martin D.H."/>
        </authorList>
    </citation>
    <scope>NUCLEOTIDE SEQUENCE [LARGE SCALE GENOMIC DNA]</scope>
    <source>
        <strain evidence="11 12">M6320</strain>
    </source>
</reference>
<dbReference type="GO" id="GO:0006094">
    <property type="term" value="P:gluconeogenesis"/>
    <property type="evidence" value="ECO:0007669"/>
    <property type="project" value="UniProtKB-UniRule"/>
</dbReference>
<comment type="pathway">
    <text evidence="9 10">Carbohydrate biosynthesis; gluconeogenesis.</text>
</comment>
<comment type="subunit">
    <text evidence="9 10">Homodimer.</text>
</comment>
<dbReference type="InterPro" id="IPR000652">
    <property type="entry name" value="Triosephosphate_isomerase"/>
</dbReference>
<evidence type="ECO:0000256" key="9">
    <source>
        <dbReference type="HAMAP-Rule" id="MF_00147"/>
    </source>
</evidence>
<dbReference type="PANTHER" id="PTHR21139:SF42">
    <property type="entry name" value="TRIOSEPHOSPHATE ISOMERASE"/>
    <property type="match status" value="1"/>
</dbReference>
<comment type="catalytic activity">
    <reaction evidence="9 10">
        <text>D-glyceraldehyde 3-phosphate = dihydroxyacetone phosphate</text>
        <dbReference type="Rhea" id="RHEA:18585"/>
        <dbReference type="ChEBI" id="CHEBI:57642"/>
        <dbReference type="ChEBI" id="CHEBI:59776"/>
        <dbReference type="EC" id="5.3.1.1"/>
    </reaction>
</comment>
<dbReference type="GO" id="GO:0004807">
    <property type="term" value="F:triose-phosphate isomerase activity"/>
    <property type="evidence" value="ECO:0007669"/>
    <property type="project" value="UniProtKB-UniRule"/>
</dbReference>
<evidence type="ECO:0000256" key="6">
    <source>
        <dbReference type="ARBA" id="ARBA00022490"/>
    </source>
</evidence>
<dbReference type="GO" id="GO:0005737">
    <property type="term" value="C:cytoplasm"/>
    <property type="evidence" value="ECO:0007669"/>
    <property type="project" value="UniProtKB-SubCell"/>
</dbReference>